<evidence type="ECO:0008006" key="6">
    <source>
        <dbReference type="Google" id="ProtNLM"/>
    </source>
</evidence>
<sequence length="120" mass="13764">MQRCRLGMGRRAVRFLLALAIVESDSPLPDGNERKETREVNKSTSSTRWLRPVTWLRMDGEVSSVAFCVVHHYHGYHVCLDIFPDQVPFLVQSFLTKFISRGPYFNLPHREDTKDGLAGT</sequence>
<dbReference type="Proteomes" id="UP000008810">
    <property type="component" value="Chromosome 2"/>
</dbReference>
<dbReference type="EMBL" id="CM000881">
    <property type="protein sequence ID" value="PNT72811.1"/>
    <property type="molecule type" value="Genomic_DNA"/>
</dbReference>
<feature type="compositionally biased region" description="Basic and acidic residues" evidence="1">
    <location>
        <begin position="31"/>
        <end position="41"/>
    </location>
</feature>
<feature type="region of interest" description="Disordered" evidence="1">
    <location>
        <begin position="25"/>
        <end position="45"/>
    </location>
</feature>
<dbReference type="AlphaFoldDB" id="A0A2K2DEU3"/>
<organism evidence="3">
    <name type="scientific">Brachypodium distachyon</name>
    <name type="common">Purple false brome</name>
    <name type="synonym">Trachynia distachya</name>
    <dbReference type="NCBI Taxonomy" id="15368"/>
    <lineage>
        <taxon>Eukaryota</taxon>
        <taxon>Viridiplantae</taxon>
        <taxon>Streptophyta</taxon>
        <taxon>Embryophyta</taxon>
        <taxon>Tracheophyta</taxon>
        <taxon>Spermatophyta</taxon>
        <taxon>Magnoliopsida</taxon>
        <taxon>Liliopsida</taxon>
        <taxon>Poales</taxon>
        <taxon>Poaceae</taxon>
        <taxon>BOP clade</taxon>
        <taxon>Pooideae</taxon>
        <taxon>Stipodae</taxon>
        <taxon>Brachypodieae</taxon>
        <taxon>Brachypodium</taxon>
    </lineage>
</organism>
<dbReference type="EnsemblPlants" id="PNT72811">
    <property type="protein sequence ID" value="PNT72811"/>
    <property type="gene ID" value="BRADI_2g49323v3"/>
</dbReference>
<name>A0A2K2DEU3_BRADI</name>
<evidence type="ECO:0000313" key="3">
    <source>
        <dbReference type="EMBL" id="PNT72811.1"/>
    </source>
</evidence>
<dbReference type="Gramene" id="PNT72811">
    <property type="protein sequence ID" value="PNT72811"/>
    <property type="gene ID" value="BRADI_2g49323v3"/>
</dbReference>
<accession>A0A2K2DEU3</accession>
<protein>
    <recommendedName>
        <fullName evidence="6">Secreted protein</fullName>
    </recommendedName>
</protein>
<reference evidence="3" key="2">
    <citation type="submission" date="2017-06" db="EMBL/GenBank/DDBJ databases">
        <title>WGS assembly of Brachypodium distachyon.</title>
        <authorList>
            <consortium name="The International Brachypodium Initiative"/>
            <person name="Lucas S."/>
            <person name="Harmon-Smith M."/>
            <person name="Lail K."/>
            <person name="Tice H."/>
            <person name="Grimwood J."/>
            <person name="Bruce D."/>
            <person name="Barry K."/>
            <person name="Shu S."/>
            <person name="Lindquist E."/>
            <person name="Wang M."/>
            <person name="Pitluck S."/>
            <person name="Vogel J.P."/>
            <person name="Garvin D.F."/>
            <person name="Mockler T.C."/>
            <person name="Schmutz J."/>
            <person name="Rokhsar D."/>
            <person name="Bevan M.W."/>
        </authorList>
    </citation>
    <scope>NUCLEOTIDE SEQUENCE</scope>
    <source>
        <strain evidence="3">Bd21</strain>
    </source>
</reference>
<feature type="chain" id="PRO_5036319226" description="Secreted protein" evidence="2">
    <location>
        <begin position="25"/>
        <end position="120"/>
    </location>
</feature>
<feature type="signal peptide" evidence="2">
    <location>
        <begin position="1"/>
        <end position="24"/>
    </location>
</feature>
<dbReference type="InParanoid" id="A0A2K2DEU3"/>
<evidence type="ECO:0000256" key="2">
    <source>
        <dbReference type="SAM" id="SignalP"/>
    </source>
</evidence>
<proteinExistence type="predicted"/>
<reference evidence="3 4" key="1">
    <citation type="journal article" date="2010" name="Nature">
        <title>Genome sequencing and analysis of the model grass Brachypodium distachyon.</title>
        <authorList>
            <consortium name="International Brachypodium Initiative"/>
        </authorList>
    </citation>
    <scope>NUCLEOTIDE SEQUENCE [LARGE SCALE GENOMIC DNA]</scope>
    <source>
        <strain evidence="3 4">Bd21</strain>
    </source>
</reference>
<keyword evidence="5" id="KW-1185">Reference proteome</keyword>
<evidence type="ECO:0000256" key="1">
    <source>
        <dbReference type="SAM" id="MobiDB-lite"/>
    </source>
</evidence>
<evidence type="ECO:0000313" key="5">
    <source>
        <dbReference type="Proteomes" id="UP000008810"/>
    </source>
</evidence>
<gene>
    <name evidence="3" type="ORF">BRADI_2g49323v3</name>
</gene>
<keyword evidence="2" id="KW-0732">Signal</keyword>
<evidence type="ECO:0000313" key="4">
    <source>
        <dbReference type="EnsemblPlants" id="PNT72811"/>
    </source>
</evidence>
<reference evidence="4" key="3">
    <citation type="submission" date="2018-08" db="UniProtKB">
        <authorList>
            <consortium name="EnsemblPlants"/>
        </authorList>
    </citation>
    <scope>IDENTIFICATION</scope>
    <source>
        <strain evidence="4">cv. Bd21</strain>
    </source>
</reference>